<dbReference type="EMBL" id="RDQH01000336">
    <property type="protein sequence ID" value="RXH88316.1"/>
    <property type="molecule type" value="Genomic_DNA"/>
</dbReference>
<protein>
    <submittedName>
        <fullName evidence="1">Uncharacterized protein</fullName>
    </submittedName>
</protein>
<evidence type="ECO:0000313" key="1">
    <source>
        <dbReference type="EMBL" id="RXH88316.1"/>
    </source>
</evidence>
<reference evidence="1 2" key="1">
    <citation type="submission" date="2018-10" db="EMBL/GenBank/DDBJ databases">
        <title>A high-quality apple genome assembly.</title>
        <authorList>
            <person name="Hu J."/>
        </authorList>
    </citation>
    <scope>NUCLEOTIDE SEQUENCE [LARGE SCALE GENOMIC DNA]</scope>
    <source>
        <strain evidence="2">cv. HFTH1</strain>
        <tissue evidence="1">Young leaf</tissue>
    </source>
</reference>
<dbReference type="AlphaFoldDB" id="A0A498IZ14"/>
<proteinExistence type="predicted"/>
<name>A0A498IZ14_MALDO</name>
<keyword evidence="2" id="KW-1185">Reference proteome</keyword>
<dbReference type="Proteomes" id="UP000290289">
    <property type="component" value="Chromosome 10"/>
</dbReference>
<gene>
    <name evidence="1" type="ORF">DVH24_042387</name>
</gene>
<accession>A0A498IZ14</accession>
<comment type="caution">
    <text evidence="1">The sequence shown here is derived from an EMBL/GenBank/DDBJ whole genome shotgun (WGS) entry which is preliminary data.</text>
</comment>
<evidence type="ECO:0000313" key="2">
    <source>
        <dbReference type="Proteomes" id="UP000290289"/>
    </source>
</evidence>
<organism evidence="1 2">
    <name type="scientific">Malus domestica</name>
    <name type="common">Apple</name>
    <name type="synonym">Pyrus malus</name>
    <dbReference type="NCBI Taxonomy" id="3750"/>
    <lineage>
        <taxon>Eukaryota</taxon>
        <taxon>Viridiplantae</taxon>
        <taxon>Streptophyta</taxon>
        <taxon>Embryophyta</taxon>
        <taxon>Tracheophyta</taxon>
        <taxon>Spermatophyta</taxon>
        <taxon>Magnoliopsida</taxon>
        <taxon>eudicotyledons</taxon>
        <taxon>Gunneridae</taxon>
        <taxon>Pentapetalae</taxon>
        <taxon>rosids</taxon>
        <taxon>fabids</taxon>
        <taxon>Rosales</taxon>
        <taxon>Rosaceae</taxon>
        <taxon>Amygdaloideae</taxon>
        <taxon>Maleae</taxon>
        <taxon>Malus</taxon>
    </lineage>
</organism>
<sequence length="82" mass="9570">MVKTFKLNIYNFLLYRFSNWLLASHNHLCHKVKFRDRYTYKIKPMSLELAPLAAGALKEAAEHGRVFHPSVGEIQIPDKRLS</sequence>